<accession>A0A383DY37</accession>
<dbReference type="EMBL" id="UINC01221220">
    <property type="protein sequence ID" value="SVE49467.1"/>
    <property type="molecule type" value="Genomic_DNA"/>
</dbReference>
<protein>
    <submittedName>
        <fullName evidence="1">Uncharacterized protein</fullName>
    </submittedName>
</protein>
<reference evidence="1" key="1">
    <citation type="submission" date="2018-05" db="EMBL/GenBank/DDBJ databases">
        <authorList>
            <person name="Lanie J.A."/>
            <person name="Ng W.-L."/>
            <person name="Kazmierczak K.M."/>
            <person name="Andrzejewski T.M."/>
            <person name="Davidsen T.M."/>
            <person name="Wayne K.J."/>
            <person name="Tettelin H."/>
            <person name="Glass J.I."/>
            <person name="Rusch D."/>
            <person name="Podicherti R."/>
            <person name="Tsui H.-C.T."/>
            <person name="Winkler M.E."/>
        </authorList>
    </citation>
    <scope>NUCLEOTIDE SEQUENCE</scope>
</reference>
<evidence type="ECO:0000313" key="1">
    <source>
        <dbReference type="EMBL" id="SVE49467.1"/>
    </source>
</evidence>
<proteinExistence type="predicted"/>
<name>A0A383DY37_9ZZZZ</name>
<sequence>MAIVFTPKGLDPAVAFTIGGTASAPDDGVAGPFANLSISKEIRRQDSLVLGAMWTISITGTALITETASHLVKGQRQGELFDLQKELLFKQAINTQGTLDIDAYGGTSELLFNNATLT</sequence>
<gene>
    <name evidence="1" type="ORF">METZ01_LOCUS502321</name>
</gene>
<feature type="non-terminal residue" evidence="1">
    <location>
        <position position="118"/>
    </location>
</feature>
<organism evidence="1">
    <name type="scientific">marine metagenome</name>
    <dbReference type="NCBI Taxonomy" id="408172"/>
    <lineage>
        <taxon>unclassified sequences</taxon>
        <taxon>metagenomes</taxon>
        <taxon>ecological metagenomes</taxon>
    </lineage>
</organism>
<dbReference type="AlphaFoldDB" id="A0A383DY37"/>